<keyword evidence="3" id="KW-0479">Metal-binding</keyword>
<proteinExistence type="predicted"/>
<dbReference type="PANTHER" id="PTHR42752">
    <property type="entry name" value="IMIDAZOLONEPROPIONASE"/>
    <property type="match status" value="1"/>
</dbReference>
<dbReference type="InterPro" id="IPR006680">
    <property type="entry name" value="Amidohydro-rel"/>
</dbReference>
<evidence type="ECO:0000256" key="1">
    <source>
        <dbReference type="ARBA" id="ARBA00005023"/>
    </source>
</evidence>
<evidence type="ECO:0000256" key="3">
    <source>
        <dbReference type="ARBA" id="ARBA00022723"/>
    </source>
</evidence>
<dbReference type="GO" id="GO:0046872">
    <property type="term" value="F:metal ion binding"/>
    <property type="evidence" value="ECO:0007669"/>
    <property type="project" value="UniProtKB-KW"/>
</dbReference>
<dbReference type="InterPro" id="IPR005920">
    <property type="entry name" value="HutI"/>
</dbReference>
<accession>A0A974PNL3</accession>
<dbReference type="Proteomes" id="UP000596427">
    <property type="component" value="Chromosome"/>
</dbReference>
<evidence type="ECO:0000256" key="8">
    <source>
        <dbReference type="NCBIfam" id="TIGR01224"/>
    </source>
</evidence>
<dbReference type="KEGG" id="xdi:EZH22_25580"/>
<sequence>MLVRETPAEEKPTLAAPADLVILGAAQVVLCDPGRPDGVGVVDGGAVAVRGEEIVAAGPAAEILALIGAHTQIVDARGGVVTPGLVDCHTHLVFEGDRSGEYFHRTRGLDDAGLTAAGLSWGVPASRPANAGLPPDRLAEAALRRARSMLACGTTTIETKSGYGLDHDSDLASLEAARLVAQATGVEIVGTYLGAHARPKEGAARYLDRMIADTIPAVAEGGLAEFCDVYVDPDVFTLDECRRVLAAASDVGLVAKLHTDARVNVGGARLAAEVGAASVDHGNMLSDADLRVLADAGTSVAVFPGFDWAVNHPRPVNARRFACSGVNVALATDLCPVCWHLSQQVTMGFACRLSGLSPEAALLGVTLNAAKAIRRDNRIGSIAPGKQADLVVFDVPDFRQLAFRFGTNAAAVVIKKGRVLLDAMAVNPRDGR</sequence>
<dbReference type="PANTHER" id="PTHR42752:SF1">
    <property type="entry name" value="IMIDAZOLONEPROPIONASE-RELATED"/>
    <property type="match status" value="1"/>
</dbReference>
<dbReference type="GO" id="GO:0050480">
    <property type="term" value="F:imidazolonepropionase activity"/>
    <property type="evidence" value="ECO:0007669"/>
    <property type="project" value="UniProtKB-UniRule"/>
</dbReference>
<dbReference type="NCBIfam" id="TIGR01224">
    <property type="entry name" value="hutI"/>
    <property type="match status" value="1"/>
</dbReference>
<gene>
    <name evidence="10" type="primary">hutI</name>
    <name evidence="10" type="ORF">EZH22_25580</name>
</gene>
<dbReference type="GO" id="GO:0019556">
    <property type="term" value="P:L-histidine catabolic process to glutamate and formamide"/>
    <property type="evidence" value="ECO:0007669"/>
    <property type="project" value="UniProtKB-UniRule"/>
</dbReference>
<keyword evidence="7" id="KW-0408">Iron</keyword>
<evidence type="ECO:0000259" key="9">
    <source>
        <dbReference type="Pfam" id="PF01979"/>
    </source>
</evidence>
<comment type="pathway">
    <text evidence="1">Amino-acid degradation.</text>
</comment>
<dbReference type="SUPFAM" id="SSF51338">
    <property type="entry name" value="Composite domain of metallo-dependent hydrolases"/>
    <property type="match status" value="1"/>
</dbReference>
<dbReference type="InterPro" id="IPR011059">
    <property type="entry name" value="Metal-dep_hydrolase_composite"/>
</dbReference>
<dbReference type="SUPFAM" id="SSF51556">
    <property type="entry name" value="Metallo-dependent hydrolases"/>
    <property type="match status" value="1"/>
</dbReference>
<dbReference type="EMBL" id="CP063362">
    <property type="protein sequence ID" value="QRG06290.1"/>
    <property type="molecule type" value="Genomic_DNA"/>
</dbReference>
<keyword evidence="6" id="KW-0862">Zinc</keyword>
<dbReference type="RefSeq" id="WP_203193198.1">
    <property type="nucleotide sequence ID" value="NZ_CP063362.1"/>
</dbReference>
<protein>
    <recommendedName>
        <fullName evidence="2 8">Imidazolonepropionase</fullName>
        <ecNumber evidence="2 8">3.5.2.7</ecNumber>
    </recommendedName>
</protein>
<dbReference type="InterPro" id="IPR032466">
    <property type="entry name" value="Metal_Hydrolase"/>
</dbReference>
<dbReference type="Gene3D" id="3.20.20.140">
    <property type="entry name" value="Metal-dependent hydrolases"/>
    <property type="match status" value="1"/>
</dbReference>
<keyword evidence="11" id="KW-1185">Reference proteome</keyword>
<evidence type="ECO:0000256" key="4">
    <source>
        <dbReference type="ARBA" id="ARBA00022801"/>
    </source>
</evidence>
<organism evidence="10 11">
    <name type="scientific">Xanthobacter dioxanivorans</name>
    <dbReference type="NCBI Taxonomy" id="2528964"/>
    <lineage>
        <taxon>Bacteria</taxon>
        <taxon>Pseudomonadati</taxon>
        <taxon>Pseudomonadota</taxon>
        <taxon>Alphaproteobacteria</taxon>
        <taxon>Hyphomicrobiales</taxon>
        <taxon>Xanthobacteraceae</taxon>
        <taxon>Xanthobacter</taxon>
    </lineage>
</organism>
<keyword evidence="4 10" id="KW-0378">Hydrolase</keyword>
<evidence type="ECO:0000313" key="11">
    <source>
        <dbReference type="Proteomes" id="UP000596427"/>
    </source>
</evidence>
<feature type="domain" description="Amidohydrolase-related" evidence="9">
    <location>
        <begin position="80"/>
        <end position="419"/>
    </location>
</feature>
<dbReference type="Pfam" id="PF01979">
    <property type="entry name" value="Amidohydro_1"/>
    <property type="match status" value="1"/>
</dbReference>
<keyword evidence="5" id="KW-0369">Histidine metabolism</keyword>
<dbReference type="GO" id="GO:0005737">
    <property type="term" value="C:cytoplasm"/>
    <property type="evidence" value="ECO:0007669"/>
    <property type="project" value="UniProtKB-UniRule"/>
</dbReference>
<dbReference type="Gene3D" id="2.30.40.10">
    <property type="entry name" value="Urease, subunit C, domain 1"/>
    <property type="match status" value="1"/>
</dbReference>
<name>A0A974PNL3_9HYPH</name>
<reference evidence="10 11" key="1">
    <citation type="submission" date="2020-10" db="EMBL/GenBank/DDBJ databases">
        <title>Degradation of 1,4-Dioxane by Xanthobacter sp. YN2, via a Novel Group-2 Soluble Di-Iron Monooxygenase.</title>
        <authorList>
            <person name="Ma F."/>
            <person name="Wang Y."/>
            <person name="Yang J."/>
            <person name="Guo H."/>
            <person name="Su D."/>
            <person name="Yu L."/>
        </authorList>
    </citation>
    <scope>NUCLEOTIDE SEQUENCE [LARGE SCALE GENOMIC DNA]</scope>
    <source>
        <strain evidence="10 11">YN2</strain>
    </source>
</reference>
<evidence type="ECO:0000256" key="6">
    <source>
        <dbReference type="ARBA" id="ARBA00022833"/>
    </source>
</evidence>
<evidence type="ECO:0000256" key="2">
    <source>
        <dbReference type="ARBA" id="ARBA00012864"/>
    </source>
</evidence>
<evidence type="ECO:0000256" key="5">
    <source>
        <dbReference type="ARBA" id="ARBA00022808"/>
    </source>
</evidence>
<dbReference type="EC" id="3.5.2.7" evidence="2 8"/>
<evidence type="ECO:0000313" key="10">
    <source>
        <dbReference type="EMBL" id="QRG06290.1"/>
    </source>
</evidence>
<evidence type="ECO:0000256" key="7">
    <source>
        <dbReference type="ARBA" id="ARBA00023004"/>
    </source>
</evidence>
<dbReference type="AlphaFoldDB" id="A0A974PNL3"/>